<name>A0A844YXL8_9SPHN</name>
<dbReference type="OrthoDB" id="7405845at2"/>
<dbReference type="Gene3D" id="3.40.50.11900">
    <property type="match status" value="1"/>
</dbReference>
<organism evidence="1 2">
    <name type="scientific">Alteraurantiacibacter buctensis</name>
    <dbReference type="NCBI Taxonomy" id="1503981"/>
    <lineage>
        <taxon>Bacteria</taxon>
        <taxon>Pseudomonadati</taxon>
        <taxon>Pseudomonadota</taxon>
        <taxon>Alphaproteobacteria</taxon>
        <taxon>Sphingomonadales</taxon>
        <taxon>Erythrobacteraceae</taxon>
        <taxon>Alteraurantiacibacter</taxon>
    </lineage>
</organism>
<dbReference type="EMBL" id="WTYV01000001">
    <property type="protein sequence ID" value="MXO70817.1"/>
    <property type="molecule type" value="Genomic_DNA"/>
</dbReference>
<evidence type="ECO:0008006" key="3">
    <source>
        <dbReference type="Google" id="ProtNLM"/>
    </source>
</evidence>
<dbReference type="AlphaFoldDB" id="A0A844YXL8"/>
<accession>A0A844YXL8</accession>
<protein>
    <recommendedName>
        <fullName evidence="3">2-hydroxyacyl-CoA dehydratase</fullName>
    </recommendedName>
</protein>
<evidence type="ECO:0000313" key="1">
    <source>
        <dbReference type="EMBL" id="MXO70817.1"/>
    </source>
</evidence>
<dbReference type="Proteomes" id="UP000466966">
    <property type="component" value="Unassembled WGS sequence"/>
</dbReference>
<sequence>MIALAGPNLPHELLAAAGKHGGAIALGLDQPTPRAQQWLESKFAPHAFALVESWAAGAYDHLDAVLFSRADDTSQRLYYYLCELQRRGLLAGPRPLIFDVGKIPRTSSRDLTVAAVRRLAGELGVGDAALEAAIVAGNRARAGQPGGSPSGPVCLLHGTPPPDRRLHQVIEAAGFAASGLTMEELWLSPGPAVAEGTGDPAAALGTQLHARQQGARSFADPAAFIRQSVETAGASAVVLWRIEEDEAQTWQFPAEQRALAELGLPTLVLTRTDWQARDGAPAAIAEFLAGVAR</sequence>
<evidence type="ECO:0000313" key="2">
    <source>
        <dbReference type="Proteomes" id="UP000466966"/>
    </source>
</evidence>
<proteinExistence type="predicted"/>
<dbReference type="Gene3D" id="3.40.50.11890">
    <property type="match status" value="1"/>
</dbReference>
<keyword evidence="2" id="KW-1185">Reference proteome</keyword>
<reference evidence="1 2" key="1">
    <citation type="submission" date="2019-12" db="EMBL/GenBank/DDBJ databases">
        <title>Genomic-based taxomic classification of the family Erythrobacteraceae.</title>
        <authorList>
            <person name="Xu L."/>
        </authorList>
    </citation>
    <scope>NUCLEOTIDE SEQUENCE [LARGE SCALE GENOMIC DNA]</scope>
    <source>
        <strain evidence="1 2">M0322</strain>
    </source>
</reference>
<gene>
    <name evidence="1" type="ORF">GRI99_04110</name>
</gene>
<comment type="caution">
    <text evidence="1">The sequence shown here is derived from an EMBL/GenBank/DDBJ whole genome shotgun (WGS) entry which is preliminary data.</text>
</comment>
<dbReference type="RefSeq" id="WP_160770684.1">
    <property type="nucleotide sequence ID" value="NZ_WTYV01000001.1"/>
</dbReference>